<dbReference type="VEuPathDB" id="FungiDB:C8Q69DRAFT_45880"/>
<keyword evidence="3" id="KW-1185">Reference proteome</keyword>
<dbReference type="Proteomes" id="UP000283841">
    <property type="component" value="Unassembled WGS sequence"/>
</dbReference>
<comment type="caution">
    <text evidence="2">The sequence shown here is derived from an EMBL/GenBank/DDBJ whole genome shotgun (WGS) entry which is preliminary data.</text>
</comment>
<evidence type="ECO:0000313" key="2">
    <source>
        <dbReference type="EMBL" id="RWR00037.1"/>
    </source>
</evidence>
<evidence type="ECO:0000259" key="1">
    <source>
        <dbReference type="Pfam" id="PF24969"/>
    </source>
</evidence>
<dbReference type="AlphaFoldDB" id="A0A443I7S3"/>
<sequence>MARCPSDDVLWMIGEHIEDLETRYNLIQCSRRFHRLFLPLLYSSLSFRCTRDEYCEDRVGSYSKSKFALIQDLCRRPDLARLVRHLEVNVKSDSVSEGLVEYYVPPFWGLVHTDLSLLDQISKEIWETEQEGSQLVRYLRRGSVDAWSSLLLAKLSHLQTMSIIHADWDEPFFFNRVLLKAATRQYPFHEAPHLSRLHTVDFSPSHEMDGVAATFVVPFFNLPAVRTIRGYSVIDWDLCEVLKHDGLEITKGTSPVTEIKLCGEYDEEMDYWFAACSKLETFKFLYMQGGNPLELPLEIFRAKELRRSLLSFRKTLKTIWVTGPDCSTSTFTNGYDEPADIFVFGSFKEFSALRELRIDLVNFLCDDWVDGTAEYHIIDLLPRSLEVLDIMNIYPNMLAYLIADFMQVIGERSTRVPHFKTLKIGSESFWFPTDETQENLEFLRGFCDGTGIKLVVHSDECPPLCELQDCICV</sequence>
<feature type="domain" description="Leucine-rich repeat" evidence="1">
    <location>
        <begin position="69"/>
        <end position="395"/>
    </location>
</feature>
<accession>A0A443I7S3</accession>
<dbReference type="InterPro" id="IPR056867">
    <property type="entry name" value="LRR_15"/>
</dbReference>
<proteinExistence type="predicted"/>
<protein>
    <recommendedName>
        <fullName evidence="1">Leucine-rich repeat domain-containing protein</fullName>
    </recommendedName>
</protein>
<dbReference type="GeneID" id="39599305"/>
<evidence type="ECO:0000313" key="3">
    <source>
        <dbReference type="Proteomes" id="UP000283841"/>
    </source>
</evidence>
<organism evidence="2 3">
    <name type="scientific">Byssochlamys spectabilis</name>
    <name type="common">Paecilomyces variotii</name>
    <dbReference type="NCBI Taxonomy" id="264951"/>
    <lineage>
        <taxon>Eukaryota</taxon>
        <taxon>Fungi</taxon>
        <taxon>Dikarya</taxon>
        <taxon>Ascomycota</taxon>
        <taxon>Pezizomycotina</taxon>
        <taxon>Eurotiomycetes</taxon>
        <taxon>Eurotiomycetidae</taxon>
        <taxon>Eurotiales</taxon>
        <taxon>Thermoascaceae</taxon>
        <taxon>Paecilomyces</taxon>
    </lineage>
</organism>
<dbReference type="STRING" id="264951.A0A443I7S3"/>
<dbReference type="EMBL" id="RCNU01000001">
    <property type="protein sequence ID" value="RWR00037.1"/>
    <property type="molecule type" value="Genomic_DNA"/>
</dbReference>
<reference evidence="2 3" key="1">
    <citation type="journal article" date="2018" name="Front. Microbiol.">
        <title>Genomic and genetic insights into a cosmopolitan fungus, Paecilomyces variotii (Eurotiales).</title>
        <authorList>
            <person name="Urquhart A.S."/>
            <person name="Mondo S.J."/>
            <person name="Makela M.R."/>
            <person name="Hane J.K."/>
            <person name="Wiebenga A."/>
            <person name="He G."/>
            <person name="Mihaltcheva S."/>
            <person name="Pangilinan J."/>
            <person name="Lipzen A."/>
            <person name="Barry K."/>
            <person name="de Vries R.P."/>
            <person name="Grigoriev I.V."/>
            <person name="Idnurm A."/>
        </authorList>
    </citation>
    <scope>NUCLEOTIDE SEQUENCE [LARGE SCALE GENOMIC DNA]</scope>
    <source>
        <strain evidence="2 3">CBS 101075</strain>
    </source>
</reference>
<dbReference type="Pfam" id="PF24969">
    <property type="entry name" value="LRR_15"/>
    <property type="match status" value="1"/>
</dbReference>
<gene>
    <name evidence="2" type="ORF">C8Q69DRAFT_45880</name>
</gene>
<name>A0A443I7S3_BYSSP</name>
<dbReference type="RefSeq" id="XP_028489681.1">
    <property type="nucleotide sequence ID" value="XM_028630028.1"/>
</dbReference>